<keyword evidence="1" id="KW-1133">Transmembrane helix</keyword>
<feature type="transmembrane region" description="Helical" evidence="1">
    <location>
        <begin position="161"/>
        <end position="181"/>
    </location>
</feature>
<evidence type="ECO:0000313" key="2">
    <source>
        <dbReference type="EMBL" id="SEF81332.1"/>
    </source>
</evidence>
<name>A0A1H5V1L0_XYLRU</name>
<evidence type="ECO:0000313" key="3">
    <source>
        <dbReference type="Proteomes" id="UP000236735"/>
    </source>
</evidence>
<protein>
    <recommendedName>
        <fullName evidence="4">ABC-2 family transporter protein</fullName>
    </recommendedName>
</protein>
<evidence type="ECO:0000256" key="1">
    <source>
        <dbReference type="SAM" id="Phobius"/>
    </source>
</evidence>
<gene>
    <name evidence="2" type="ORF">SAMN05216354_1695</name>
</gene>
<keyword evidence="1" id="KW-0472">Membrane</keyword>
<dbReference type="RefSeq" id="WP_103915668.1">
    <property type="nucleotide sequence ID" value="NZ_FNUV01000004.1"/>
</dbReference>
<reference evidence="2 3" key="1">
    <citation type="submission" date="2016-10" db="EMBL/GenBank/DDBJ databases">
        <authorList>
            <person name="de Groot N.N."/>
        </authorList>
    </citation>
    <scope>NUCLEOTIDE SEQUENCE [LARGE SCALE GENOMIC DNA]</scope>
    <source>
        <strain evidence="2 3">AR32</strain>
    </source>
</reference>
<dbReference type="EMBL" id="FNUV01000004">
    <property type="protein sequence ID" value="SEF81332.1"/>
    <property type="molecule type" value="Genomic_DNA"/>
</dbReference>
<feature type="transmembrane region" description="Helical" evidence="1">
    <location>
        <begin position="111"/>
        <end position="132"/>
    </location>
</feature>
<accession>A0A1H5V1L0</accession>
<proteinExistence type="predicted"/>
<evidence type="ECO:0008006" key="4">
    <source>
        <dbReference type="Google" id="ProtNLM"/>
    </source>
</evidence>
<dbReference type="AlphaFoldDB" id="A0A1H5V1L0"/>
<keyword evidence="1" id="KW-0812">Transmembrane</keyword>
<feature type="transmembrane region" description="Helical" evidence="1">
    <location>
        <begin position="193"/>
        <end position="214"/>
    </location>
</feature>
<feature type="transmembrane region" description="Helical" evidence="1">
    <location>
        <begin position="57"/>
        <end position="75"/>
    </location>
</feature>
<feature type="transmembrane region" description="Helical" evidence="1">
    <location>
        <begin position="234"/>
        <end position="251"/>
    </location>
</feature>
<sequence length="263" mass="30358">MIQFNIHRFRKLAQWSLTCDKSFYLRKFLQVFVLLTLLFLANTTNFFQFNVNGANRNYAMCSVITIAVLLINFIIGPSTMFTSMKGKHDLQMLLMLPASNFEKYLMRYSTWIVLMPIYLVAFFSADLIQYAVNTLMGSENVLFVTTDIYQRLSSIMLPVQYVPAAAIYTVIIFSLSLHSCYVLGGTFFRSNKYAWILTTLVLIVLCMLLLFLSPEKTVGISSKASTHELVIEDVIYVLWLFVNFWLSYRLFCRTQAVGKFVNL</sequence>
<dbReference type="Proteomes" id="UP000236735">
    <property type="component" value="Unassembled WGS sequence"/>
</dbReference>
<feature type="transmembrane region" description="Helical" evidence="1">
    <location>
        <begin position="31"/>
        <end position="51"/>
    </location>
</feature>
<organism evidence="2 3">
    <name type="scientific">Xylanibacter ruminicola</name>
    <name type="common">Prevotella ruminicola</name>
    <dbReference type="NCBI Taxonomy" id="839"/>
    <lineage>
        <taxon>Bacteria</taxon>
        <taxon>Pseudomonadati</taxon>
        <taxon>Bacteroidota</taxon>
        <taxon>Bacteroidia</taxon>
        <taxon>Bacteroidales</taxon>
        <taxon>Prevotellaceae</taxon>
        <taxon>Xylanibacter</taxon>
    </lineage>
</organism>